<protein>
    <submittedName>
        <fullName evidence="7">Predicted arabinose efflux permease, MFS family</fullName>
    </submittedName>
</protein>
<sequence length="401" mass="42079">MLKSELRILLFTVLLAFMGQMILNPILAPLARKLGLAEWHIGAAISTAAIMFALFAGVWGRASLRWGTRRVLLLSMLLGFIALALFAYVSHIGLSGYRTTGVLVILILLTRGVLYGSAIAAVAPSSQTYIVTHTVTESERIKGVGALGASQGIASILGAIIGGALAAYGGIMLPLVVMPVMMVAGICVLLLFFHPSSESYRVDKPAAVHYRDPRVFPFLSVGLLNYISFASVGTIFGFLLQDGLQLQPSYSAGLIALCMAVMGVAMILGQAVVAPLSKWKPAVLLRRGTLMLCLGVACLMLPAHLGSYLVACTGVGVGMGLALTGYNAGPTALVEHHEQGGLAGILNANGGIAYAVAPIGSTALYSWNHTSPLIVCIGICAISTLWCYFHPALRRAAVDSI</sequence>
<dbReference type="GO" id="GO:0022857">
    <property type="term" value="F:transmembrane transporter activity"/>
    <property type="evidence" value="ECO:0007669"/>
    <property type="project" value="InterPro"/>
</dbReference>
<feature type="transmembrane region" description="Helical" evidence="5">
    <location>
        <begin position="171"/>
        <end position="194"/>
    </location>
</feature>
<keyword evidence="4 5" id="KW-0472">Membrane</keyword>
<dbReference type="Gene3D" id="1.20.1250.20">
    <property type="entry name" value="MFS general substrate transporter like domains"/>
    <property type="match status" value="1"/>
</dbReference>
<proteinExistence type="predicted"/>
<evidence type="ECO:0000256" key="2">
    <source>
        <dbReference type="ARBA" id="ARBA00022692"/>
    </source>
</evidence>
<comment type="subcellular location">
    <subcellularLocation>
        <location evidence="1">Cell membrane</location>
        <topology evidence="1">Multi-pass membrane protein</topology>
    </subcellularLocation>
</comment>
<reference evidence="8" key="1">
    <citation type="submission" date="2016-10" db="EMBL/GenBank/DDBJ databases">
        <authorList>
            <person name="Varghese N."/>
            <person name="Submissions S."/>
        </authorList>
    </citation>
    <scope>NUCLEOTIDE SEQUENCE [LARGE SCALE GENOMIC DNA]</scope>
    <source>
        <strain evidence="8">DSM 10002</strain>
    </source>
</reference>
<organism evidence="7 8">
    <name type="scientific">Arcanobacterium phocae</name>
    <dbReference type="NCBI Taxonomy" id="131112"/>
    <lineage>
        <taxon>Bacteria</taxon>
        <taxon>Bacillati</taxon>
        <taxon>Actinomycetota</taxon>
        <taxon>Actinomycetes</taxon>
        <taxon>Actinomycetales</taxon>
        <taxon>Actinomycetaceae</taxon>
        <taxon>Arcanobacterium</taxon>
    </lineage>
</organism>
<evidence type="ECO:0000313" key="8">
    <source>
        <dbReference type="Proteomes" id="UP000214355"/>
    </source>
</evidence>
<feature type="transmembrane region" description="Helical" evidence="5">
    <location>
        <begin position="71"/>
        <end position="89"/>
    </location>
</feature>
<evidence type="ECO:0000256" key="3">
    <source>
        <dbReference type="ARBA" id="ARBA00022989"/>
    </source>
</evidence>
<dbReference type="OrthoDB" id="9793283at2"/>
<keyword evidence="3 5" id="KW-1133">Transmembrane helix</keyword>
<dbReference type="SUPFAM" id="SSF103473">
    <property type="entry name" value="MFS general substrate transporter"/>
    <property type="match status" value="1"/>
</dbReference>
<feature type="transmembrane region" description="Helical" evidence="5">
    <location>
        <begin position="39"/>
        <end position="59"/>
    </location>
</feature>
<feature type="transmembrane region" description="Helical" evidence="5">
    <location>
        <begin position="371"/>
        <end position="389"/>
    </location>
</feature>
<dbReference type="InterPro" id="IPR036259">
    <property type="entry name" value="MFS_trans_sf"/>
</dbReference>
<evidence type="ECO:0000259" key="6">
    <source>
        <dbReference type="PROSITE" id="PS50850"/>
    </source>
</evidence>
<dbReference type="InterPro" id="IPR020846">
    <property type="entry name" value="MFS_dom"/>
</dbReference>
<evidence type="ECO:0000256" key="4">
    <source>
        <dbReference type="ARBA" id="ARBA00023136"/>
    </source>
</evidence>
<feature type="transmembrane region" description="Helical" evidence="5">
    <location>
        <begin position="101"/>
        <end position="123"/>
    </location>
</feature>
<feature type="transmembrane region" description="Helical" evidence="5">
    <location>
        <begin position="215"/>
        <end position="240"/>
    </location>
</feature>
<evidence type="ECO:0000256" key="5">
    <source>
        <dbReference type="SAM" id="Phobius"/>
    </source>
</evidence>
<feature type="domain" description="Major facilitator superfamily (MFS) profile" evidence="6">
    <location>
        <begin position="5"/>
        <end position="395"/>
    </location>
</feature>
<dbReference type="STRING" id="131112.SAMN04489737_1027"/>
<name>A0A1H2LFS4_9ACTO</name>
<dbReference type="PROSITE" id="PS50850">
    <property type="entry name" value="MFS"/>
    <property type="match status" value="1"/>
</dbReference>
<accession>A0A1H2LFS4</accession>
<dbReference type="InterPro" id="IPR011701">
    <property type="entry name" value="MFS"/>
</dbReference>
<keyword evidence="2 5" id="KW-0812">Transmembrane</keyword>
<evidence type="ECO:0000256" key="1">
    <source>
        <dbReference type="ARBA" id="ARBA00004651"/>
    </source>
</evidence>
<evidence type="ECO:0000313" key="7">
    <source>
        <dbReference type="EMBL" id="SDU79877.1"/>
    </source>
</evidence>
<dbReference type="Proteomes" id="UP000214355">
    <property type="component" value="Chromosome I"/>
</dbReference>
<dbReference type="RefSeq" id="WP_091280646.1">
    <property type="nucleotide sequence ID" value="NZ_JABAPK010000002.1"/>
</dbReference>
<dbReference type="EMBL" id="LT629804">
    <property type="protein sequence ID" value="SDU79877.1"/>
    <property type="molecule type" value="Genomic_DNA"/>
</dbReference>
<dbReference type="PANTHER" id="PTHR23546">
    <property type="entry name" value="TRANSPORT PROTEIN"/>
    <property type="match status" value="1"/>
</dbReference>
<feature type="transmembrane region" description="Helical" evidence="5">
    <location>
        <begin position="252"/>
        <end position="272"/>
    </location>
</feature>
<feature type="transmembrane region" description="Helical" evidence="5">
    <location>
        <begin position="7"/>
        <end position="27"/>
    </location>
</feature>
<keyword evidence="8" id="KW-1185">Reference proteome</keyword>
<dbReference type="GO" id="GO:0005886">
    <property type="term" value="C:plasma membrane"/>
    <property type="evidence" value="ECO:0007669"/>
    <property type="project" value="UniProtKB-SubCell"/>
</dbReference>
<dbReference type="GeneID" id="65344765"/>
<gene>
    <name evidence="7" type="ORF">SAMN04489737_1027</name>
</gene>
<dbReference type="AlphaFoldDB" id="A0A1H2LFS4"/>
<dbReference type="PANTHER" id="PTHR23546:SF1">
    <property type="entry name" value="MEMBRANE PROTEIN"/>
    <property type="match status" value="1"/>
</dbReference>
<feature type="transmembrane region" description="Helical" evidence="5">
    <location>
        <begin position="144"/>
        <end position="165"/>
    </location>
</feature>
<dbReference type="Pfam" id="PF07690">
    <property type="entry name" value="MFS_1"/>
    <property type="match status" value="1"/>
</dbReference>